<keyword evidence="1" id="KW-1133">Transmembrane helix</keyword>
<keyword evidence="1" id="KW-0472">Membrane</keyword>
<evidence type="ECO:0000313" key="2">
    <source>
        <dbReference type="EMBL" id="GGD98030.1"/>
    </source>
</evidence>
<gene>
    <name evidence="2" type="ORF">GCM10011390_16030</name>
</gene>
<protein>
    <submittedName>
        <fullName evidence="2">Uncharacterized protein</fullName>
    </submittedName>
</protein>
<feature type="transmembrane region" description="Helical" evidence="1">
    <location>
        <begin position="69"/>
        <end position="92"/>
    </location>
</feature>
<evidence type="ECO:0000313" key="3">
    <source>
        <dbReference type="Proteomes" id="UP000644699"/>
    </source>
</evidence>
<reference evidence="2" key="1">
    <citation type="journal article" date="2014" name="Int. J. Syst. Evol. Microbiol.">
        <title>Complete genome sequence of Corynebacterium casei LMG S-19264T (=DSM 44701T), isolated from a smear-ripened cheese.</title>
        <authorList>
            <consortium name="US DOE Joint Genome Institute (JGI-PGF)"/>
            <person name="Walter F."/>
            <person name="Albersmeier A."/>
            <person name="Kalinowski J."/>
            <person name="Ruckert C."/>
        </authorList>
    </citation>
    <scope>NUCLEOTIDE SEQUENCE</scope>
    <source>
        <strain evidence="2">CGMCC 1.15367</strain>
    </source>
</reference>
<dbReference type="RefSeq" id="WP_188907700.1">
    <property type="nucleotide sequence ID" value="NZ_BMIQ01000002.1"/>
</dbReference>
<evidence type="ECO:0000256" key="1">
    <source>
        <dbReference type="SAM" id="Phobius"/>
    </source>
</evidence>
<organism evidence="2 3">
    <name type="scientific">Aureimonas endophytica</name>
    <dbReference type="NCBI Taxonomy" id="2027858"/>
    <lineage>
        <taxon>Bacteria</taxon>
        <taxon>Pseudomonadati</taxon>
        <taxon>Pseudomonadota</taxon>
        <taxon>Alphaproteobacteria</taxon>
        <taxon>Hyphomicrobiales</taxon>
        <taxon>Aurantimonadaceae</taxon>
        <taxon>Aureimonas</taxon>
    </lineage>
</organism>
<dbReference type="AlphaFoldDB" id="A0A916ZH94"/>
<feature type="transmembrane region" description="Helical" evidence="1">
    <location>
        <begin position="12"/>
        <end position="30"/>
    </location>
</feature>
<accession>A0A916ZH94</accession>
<name>A0A916ZH94_9HYPH</name>
<reference evidence="2" key="2">
    <citation type="submission" date="2020-09" db="EMBL/GenBank/DDBJ databases">
        <authorList>
            <person name="Sun Q."/>
            <person name="Zhou Y."/>
        </authorList>
    </citation>
    <scope>NUCLEOTIDE SEQUENCE</scope>
    <source>
        <strain evidence="2">CGMCC 1.15367</strain>
    </source>
</reference>
<dbReference type="Proteomes" id="UP000644699">
    <property type="component" value="Unassembled WGS sequence"/>
</dbReference>
<dbReference type="EMBL" id="BMIQ01000002">
    <property type="protein sequence ID" value="GGD98030.1"/>
    <property type="molecule type" value="Genomic_DNA"/>
</dbReference>
<proteinExistence type="predicted"/>
<comment type="caution">
    <text evidence="2">The sequence shown here is derived from an EMBL/GenBank/DDBJ whole genome shotgun (WGS) entry which is preliminary data.</text>
</comment>
<sequence>MATKHSRSFPEVLETTLIVGLLLGILLIAQRYDLTLYKIGLSILVVSTILQIAVGNLAKDASVARSLRFIAVVLLIVAAIFSLGIFLVPTFASFGH</sequence>
<keyword evidence="3" id="KW-1185">Reference proteome</keyword>
<keyword evidence="1" id="KW-0812">Transmembrane</keyword>
<feature type="transmembrane region" description="Helical" evidence="1">
    <location>
        <begin position="36"/>
        <end position="57"/>
    </location>
</feature>